<dbReference type="PROSITE" id="PS00889">
    <property type="entry name" value="CNMP_BINDING_2"/>
    <property type="match status" value="1"/>
</dbReference>
<dbReference type="SUPFAM" id="SSF51206">
    <property type="entry name" value="cAMP-binding domain-like"/>
    <property type="match status" value="5"/>
</dbReference>
<feature type="compositionally biased region" description="Low complexity" evidence="1">
    <location>
        <begin position="3219"/>
        <end position="3232"/>
    </location>
</feature>
<dbReference type="PROSITE" id="PS50042">
    <property type="entry name" value="CNMP_BINDING_3"/>
    <property type="match status" value="4"/>
</dbReference>
<feature type="region of interest" description="Disordered" evidence="1">
    <location>
        <begin position="1022"/>
        <end position="1067"/>
    </location>
</feature>
<evidence type="ECO:0000259" key="2">
    <source>
        <dbReference type="PROSITE" id="PS50042"/>
    </source>
</evidence>
<feature type="region of interest" description="Disordered" evidence="1">
    <location>
        <begin position="305"/>
        <end position="419"/>
    </location>
</feature>
<feature type="compositionally biased region" description="Basic and acidic residues" evidence="1">
    <location>
        <begin position="2872"/>
        <end position="2887"/>
    </location>
</feature>
<feature type="compositionally biased region" description="Polar residues" evidence="1">
    <location>
        <begin position="2342"/>
        <end position="2355"/>
    </location>
</feature>
<feature type="region of interest" description="Disordered" evidence="1">
    <location>
        <begin position="2117"/>
        <end position="2181"/>
    </location>
</feature>
<dbReference type="InterPro" id="IPR018490">
    <property type="entry name" value="cNMP-bd_dom_sf"/>
</dbReference>
<feature type="region of interest" description="Disordered" evidence="1">
    <location>
        <begin position="2625"/>
        <end position="2668"/>
    </location>
</feature>
<reference evidence="3" key="1">
    <citation type="submission" date="2014-11" db="EMBL/GenBank/DDBJ databases">
        <authorList>
            <person name="Otto D Thomas"/>
            <person name="Naeem Raeece"/>
        </authorList>
    </citation>
    <scope>NUCLEOTIDE SEQUENCE</scope>
</reference>
<feature type="compositionally biased region" description="Low complexity" evidence="1">
    <location>
        <begin position="1030"/>
        <end position="1054"/>
    </location>
</feature>
<feature type="region of interest" description="Disordered" evidence="1">
    <location>
        <begin position="108"/>
        <end position="128"/>
    </location>
</feature>
<feature type="region of interest" description="Disordered" evidence="1">
    <location>
        <begin position="1851"/>
        <end position="1872"/>
    </location>
</feature>
<feature type="compositionally biased region" description="Basic and acidic residues" evidence="1">
    <location>
        <begin position="1502"/>
        <end position="1512"/>
    </location>
</feature>
<name>A0A0G4I579_9ALVE</name>
<dbReference type="VEuPathDB" id="CryptoDB:Cvel_11117"/>
<feature type="region of interest" description="Disordered" evidence="1">
    <location>
        <begin position="1458"/>
        <end position="1479"/>
    </location>
</feature>
<feature type="compositionally biased region" description="Low complexity" evidence="1">
    <location>
        <begin position="800"/>
        <end position="813"/>
    </location>
</feature>
<feature type="compositionally biased region" description="Pro residues" evidence="1">
    <location>
        <begin position="914"/>
        <end position="924"/>
    </location>
</feature>
<feature type="domain" description="Cyclic nucleotide-binding" evidence="2">
    <location>
        <begin position="426"/>
        <end position="471"/>
    </location>
</feature>
<dbReference type="CDD" id="cd00038">
    <property type="entry name" value="CAP_ED"/>
    <property type="match status" value="3"/>
</dbReference>
<feature type="region of interest" description="Disordered" evidence="1">
    <location>
        <begin position="2959"/>
        <end position="2997"/>
    </location>
</feature>
<feature type="region of interest" description="Disordered" evidence="1">
    <location>
        <begin position="1630"/>
        <end position="1700"/>
    </location>
</feature>
<dbReference type="InterPro" id="IPR000595">
    <property type="entry name" value="cNMP-bd_dom"/>
</dbReference>
<feature type="region of interest" description="Disordered" evidence="1">
    <location>
        <begin position="2026"/>
        <end position="2051"/>
    </location>
</feature>
<feature type="compositionally biased region" description="Low complexity" evidence="1">
    <location>
        <begin position="1308"/>
        <end position="1323"/>
    </location>
</feature>
<feature type="compositionally biased region" description="Low complexity" evidence="1">
    <location>
        <begin position="1513"/>
        <end position="1538"/>
    </location>
</feature>
<feature type="compositionally biased region" description="Polar residues" evidence="1">
    <location>
        <begin position="1675"/>
        <end position="1692"/>
    </location>
</feature>
<feature type="region of interest" description="Disordered" evidence="1">
    <location>
        <begin position="1571"/>
        <end position="1613"/>
    </location>
</feature>
<feature type="region of interest" description="Disordered" evidence="1">
    <location>
        <begin position="1398"/>
        <end position="1428"/>
    </location>
</feature>
<feature type="compositionally biased region" description="Basic and acidic residues" evidence="1">
    <location>
        <begin position="700"/>
        <end position="724"/>
    </location>
</feature>
<evidence type="ECO:0000256" key="1">
    <source>
        <dbReference type="SAM" id="MobiDB-lite"/>
    </source>
</evidence>
<feature type="compositionally biased region" description="Polar residues" evidence="1">
    <location>
        <begin position="2031"/>
        <end position="2042"/>
    </location>
</feature>
<feature type="compositionally biased region" description="Acidic residues" evidence="1">
    <location>
        <begin position="3169"/>
        <end position="3178"/>
    </location>
</feature>
<feature type="region of interest" description="Disordered" evidence="1">
    <location>
        <begin position="1491"/>
        <end position="1556"/>
    </location>
</feature>
<feature type="compositionally biased region" description="Low complexity" evidence="1">
    <location>
        <begin position="2428"/>
        <end position="2440"/>
    </location>
</feature>
<feature type="region of interest" description="Disordered" evidence="1">
    <location>
        <begin position="3251"/>
        <end position="3276"/>
    </location>
</feature>
<dbReference type="InterPro" id="IPR014710">
    <property type="entry name" value="RmlC-like_jellyroll"/>
</dbReference>
<feature type="region of interest" description="Disordered" evidence="1">
    <location>
        <begin position="1303"/>
        <end position="1329"/>
    </location>
</feature>
<accession>A0A0G4I579</accession>
<feature type="compositionally biased region" description="Polar residues" evidence="1">
    <location>
        <begin position="1604"/>
        <end position="1613"/>
    </location>
</feature>
<feature type="region of interest" description="Disordered" evidence="1">
    <location>
        <begin position="695"/>
        <end position="948"/>
    </location>
</feature>
<feature type="region of interest" description="Disordered" evidence="1">
    <location>
        <begin position="2342"/>
        <end position="2456"/>
    </location>
</feature>
<proteinExistence type="predicted"/>
<feature type="domain" description="Cyclic nucleotide-binding" evidence="2">
    <location>
        <begin position="81"/>
        <end position="188"/>
    </location>
</feature>
<feature type="region of interest" description="Disordered" evidence="1">
    <location>
        <begin position="1764"/>
        <end position="1804"/>
    </location>
</feature>
<evidence type="ECO:0000313" key="3">
    <source>
        <dbReference type="EMBL" id="CEM52162.1"/>
    </source>
</evidence>
<feature type="region of interest" description="Disordered" evidence="1">
    <location>
        <begin position="483"/>
        <end position="529"/>
    </location>
</feature>
<dbReference type="PANTHER" id="PTHR23011">
    <property type="entry name" value="CYCLIC NUCLEOTIDE-BINDING DOMAIN CONTAINING PROTEIN"/>
    <property type="match status" value="1"/>
</dbReference>
<feature type="region of interest" description="Disordered" evidence="1">
    <location>
        <begin position="3169"/>
        <end position="3238"/>
    </location>
</feature>
<dbReference type="Pfam" id="PF00027">
    <property type="entry name" value="cNMP_binding"/>
    <property type="match status" value="1"/>
</dbReference>
<dbReference type="PANTHER" id="PTHR23011:SF28">
    <property type="entry name" value="CYCLIC NUCLEOTIDE-BINDING DOMAIN CONTAINING PROTEIN"/>
    <property type="match status" value="1"/>
</dbReference>
<feature type="compositionally biased region" description="Basic and acidic residues" evidence="1">
    <location>
        <begin position="496"/>
        <end position="523"/>
    </location>
</feature>
<organism evidence="3">
    <name type="scientific">Chromera velia CCMP2878</name>
    <dbReference type="NCBI Taxonomy" id="1169474"/>
    <lineage>
        <taxon>Eukaryota</taxon>
        <taxon>Sar</taxon>
        <taxon>Alveolata</taxon>
        <taxon>Colpodellida</taxon>
        <taxon>Chromeraceae</taxon>
        <taxon>Chromera</taxon>
    </lineage>
</organism>
<feature type="region of interest" description="Disordered" evidence="1">
    <location>
        <begin position="3014"/>
        <end position="3040"/>
    </location>
</feature>
<dbReference type="Gene3D" id="2.60.120.10">
    <property type="entry name" value="Jelly Rolls"/>
    <property type="match status" value="5"/>
</dbReference>
<gene>
    <name evidence="3" type="ORF">Cvel_11117</name>
</gene>
<dbReference type="InterPro" id="IPR018488">
    <property type="entry name" value="cNMP-bd_CS"/>
</dbReference>
<feature type="compositionally biased region" description="Low complexity" evidence="1">
    <location>
        <begin position="2827"/>
        <end position="2859"/>
    </location>
</feature>
<feature type="region of interest" description="Disordered" evidence="1">
    <location>
        <begin position="2802"/>
        <end position="2906"/>
    </location>
</feature>
<feature type="domain" description="Cyclic nucleotide-binding" evidence="2">
    <location>
        <begin position="2221"/>
        <end position="2284"/>
    </location>
</feature>
<feature type="domain" description="Cyclic nucleotide-binding" evidence="2">
    <location>
        <begin position="1344"/>
        <end position="1402"/>
    </location>
</feature>
<dbReference type="EMBL" id="CDMZ01005166">
    <property type="protein sequence ID" value="CEM52162.1"/>
    <property type="molecule type" value="Genomic_DNA"/>
</dbReference>
<dbReference type="SMART" id="SM00100">
    <property type="entry name" value="cNMP"/>
    <property type="match status" value="2"/>
</dbReference>
<protein>
    <recommendedName>
        <fullName evidence="2">Cyclic nucleotide-binding domain-containing protein</fullName>
    </recommendedName>
</protein>
<feature type="compositionally biased region" description="Basic and acidic residues" evidence="1">
    <location>
        <begin position="845"/>
        <end position="896"/>
    </location>
</feature>
<sequence>MLKSRINKVSKLNALKVSSADTQKYRAALEVLKSKEPGSRTEGDIELLDAVLRHCDEFATREGFVRRLLCQQALWAVALKGETVIEMGERAGLFCVLLHGRVVKYAPAAPPRPTSTDKGQLGAKSQRNEPGGVLLETIYKEGQAFGDWEALRDIPSSYTYKAVSDCDMLLLRKDGYQNVLTSVKERRQLRDFMCIFLSEPAERRSLVDVETATAFLKMVPFFHCFSLLQLEPLVTAASMVELEAGDWVCVEDDPDIECAWLILKGSVTVYRRPYTSSKGDNRFSRSRSLFGGRFRRTVQKSEILRSLSKAGSGSSPRSPLHAERMRKASIASLEQTAVRGADSGSLEGEQSDSETSEIHVSPLHSDEEINPNENTKAILDRQKVLEEPSDSRHSTPTRQRYAMERAPDPEDSPNAGRRGMGAVEPVCVLEEEDVFGDWSILMGNQPRLASVRCTTKCSLMIFPVEDMAKLLCSWKAPPSYSRKLETEAAEEEGEQEKESAGEKEKEKEKESSLMEKEKEKEGVSEEDDIPYGSLPLWNDNQVCGSVKILDLPEAQKMKWAEAVSEILQRRPPNKRTRKETGRLLPALRCLGLFDQVGTSSVEDLTTLASRVHTLTLRKGESLWTQGTAGDLTDVVVVLRGRLATFRSLESPVALRNNRKQGNADDRVRRLAFGVGTVDGSADGVSGRAYRITTTDIPQPLEEKGKEEAEVLKKKQKEKAERERNNLIPGAPMSAPRSPSPPSPSRRLPSSPKQMDLGDGDLAGSPAFPEMKLEGDGEEREGEQEKEGGGDGENAPEDTADASASSAPAAAAPEATDDDDGAKKDDHTFDSSNKAESVPPASAEEGGDRSEKKEEGEKKEGEGMEGGGKEEEGKKGESEERDGKEGEEKDGEGKGDEENADMSPPTVAIVKIEAPPNPNPVPPTKPASAKVSPSRHSIRFHPDNTQAAPNVDDFVDSHLRLHQFLDSTAERVRKATEANGGIPHTRMVFSTSRKLLQEINGNGQCTLWGEGRKELIRPAVFSSGQPTEAAQQPEPSSRHQQQQQASSRLQLPQSAEVQHGPWDQSTGVHGAGSVLGELSAWFQTDAASSVVAAQETKLLVVDFKGYFKFCGKTRKEMVKRELGAEVIGTIPASKRSVAQVHLLHSLVKEDSFLRSLSRLLRLDLCQCLTVVRLRERAELFAPPQGEKESSYVFASCLKGGVKKKSTTSPTQEDEGVSQQVVSVKEEVHTSEEGFSAWEWQQMVEETGTVSRLACTEDSVFAVLDRTDFDALISRAGKGEWRETQALQLLRNEAAREKNRALLLNPAEGTGSTSNQQMTNNNTGGPKERSGTDLYLLDDLLKRSRFFDQLAPSNRFELCKQAEYQLVPQGATLFAQGDEGDALYLVLSGCTGIYVGEQQEESSLNEDTSKKRTSKFPQSHRDTAIRPSTFGILKERGETQQQADGPRDSQGNTASRFLQQPAEGNLSRPGSAETSPGKQERASRLLARFKEKVHAANSDAEASPADKADAESKASAKSPRTPRRQQTQQDTQAIEEAQTAGAGSSPKGADPKSPKQSFFSVASPLALFARLRQASKGPKASKPKPSLGPAVTSIFDAGTGMPSATPGAQSAATSIKQEPIAAGLSRAASLANPDKEGAAQKSHVNSSQTPVGGEQQPPLPPVPAADGTSGKAANGLGESSTKAAEANSKNSVASSRDGPEPTISNFTAAKNIAVHLAEHRDFLSQVEAFASVYSLPFERDFNGAPGVVSLYAPLVAAAALFRQETRQRDPSMQLKHSATAKKGKRPSTSSGTAARGRGMISSDSPVQLPSVDLDWSCPTFSDDLRELLQGPTDETLIPALATSSIGFRFARTVGGKQQTERSEHPKKGKTGENALPNAALENLLLQGRLFAGAFAGQLPWGGVPDVGGDGSPDRSLNEAVEAAVPGQILWALALQEDAKEIQSMMIEAGAANATKPGGVGGIRRESTLSAVSGNRPATGFARRDSGSAEGLSIEEALGGGSMLTPARREGAHGGGDLGNLIVQSLGAGDPISPITSPSNAQLGNSDGEGIREPPPRLGKLFPPENPSEHLLSLVGRKSLLSPAFRVAGGLQSASGHGPSPLFTRLRDFNAEALQVTVTVSQRKSRKTQMRNSALGISGRGGGPGFFNDGTLRSDGEGGREGLGGVGDSKEEDDEAAALQTGQDAEGGGVETWAGLALADFQFLSPAVRKRYAAAKRFCPPDMKFVSFSAKGQVFGERALQQNEARAATVIALEDTELLVIRKEAYKRHASQEAEKRHQAKIQRLKKLIPGAADLSDSALHKLGFSFDEIQVPKGTRLSQEGTHSNYLFLLVQGACRLLHAMPTKGTQAEQNPSSGQPNPGLATASSAAPLGAQQSSADLHRSHRPSVPHSPSRATLGPSASRSAFGKNEGGRSGQPEGQLGTAVAVAMTSASPNGSSSANPSQHSATETMLDQEEEEAERASNIPAALVRAFLGPESSREAGILWEGRFVGGHSILLEEPEPYTVEAITHSTLVLCCDKNSLLKNVPKTLLDGLRRMSVESQQMVAKSETRYRRARFAVTAKLLSALTEGSPPTLTASPFLRSKLPASTIAFHQRALNRRALAALRAKLGRVFVALQRRLAYIENQQQKDGGARTGAPKDPSDWNNPQKQQGPERKPKTPKNSQRGSARAVITEDAIKYISGGTLQDDPPRDPDLLTQLLSADELPLQMAADSPPEVINNGNTEGGGGQTEEGDQEEAARLAERMESLERSLAAPGVLDRVVSHFASACWPEYSLPAFDVKTSAFFDSVVLLSPSSAAFKEVLGCPDHPAGPSTRKTEGHTGASPNAQAAPTTHPLSSASSAASSSQRPPQPQQHTHSSAHMPSLPPGPTAHGGLEKETSNHTERERRSGSPGKPSGGTNDKGGNCPWDLQAQREQAIQRLRLRDKLARKRNFGYVETGPAVNRKANARVIAAMRKLGPSPKTCGISGNENDEVRPGSPQASRIENPGDSAAEQREKAAAWLEREAARTGFQFSLDGSSGKFKTGTSKGNTGAAGDPAPFPSHRSLAAFPIGRSARRRIAASAANSNGAKAQEPYLVVHTARPQSRVDIHDERPWPPPKRQPPQQQTAALMGTLANTTNRSRKEAFRSTFSGAFTDRPLAYRPAAPDGRLAASFLRQNVPRRHPVRYDSALEEAPEEETDPLAPFLHSPNLGDPQVSPRGGFQSRKGSLSARLPAGGSGDGNSNSNPSSESGPSPMVPELTNLSRAGRKLDTVGGSLSARRPSGGTGTGAGTVSQGGHRDASAAMTDFSHVVLSATKLAAHRQLFVAHSPRGRS</sequence>
<feature type="compositionally biased region" description="Basic and acidic residues" evidence="1">
    <location>
        <begin position="378"/>
        <end position="393"/>
    </location>
</feature>
<feature type="compositionally biased region" description="Low complexity" evidence="1">
    <location>
        <begin position="1572"/>
        <end position="1588"/>
    </location>
</feature>